<keyword evidence="5 6" id="KW-0472">Membrane</keyword>
<comment type="subcellular location">
    <subcellularLocation>
        <location evidence="1">Membrane</location>
        <topology evidence="1">Multi-pass membrane protein</topology>
    </subcellularLocation>
</comment>
<name>A0A1X7BNG7_9RHOB</name>
<evidence type="ECO:0000256" key="5">
    <source>
        <dbReference type="ARBA" id="ARBA00023136"/>
    </source>
</evidence>
<accession>A0A1X7BNG7</accession>
<evidence type="ECO:0000256" key="1">
    <source>
        <dbReference type="ARBA" id="ARBA00004141"/>
    </source>
</evidence>
<evidence type="ECO:0000256" key="4">
    <source>
        <dbReference type="ARBA" id="ARBA00022989"/>
    </source>
</evidence>
<dbReference type="RefSeq" id="WP_085799016.1">
    <property type="nucleotide sequence ID" value="NZ_FWXB01000002.1"/>
</dbReference>
<feature type="transmembrane region" description="Helical" evidence="6">
    <location>
        <begin position="217"/>
        <end position="238"/>
    </location>
</feature>
<keyword evidence="9" id="KW-1185">Reference proteome</keyword>
<dbReference type="AlphaFoldDB" id="A0A1X7BNG7"/>
<feature type="transmembrane region" description="Helical" evidence="6">
    <location>
        <begin position="245"/>
        <end position="266"/>
    </location>
</feature>
<feature type="transmembrane region" description="Helical" evidence="6">
    <location>
        <begin position="12"/>
        <end position="32"/>
    </location>
</feature>
<dbReference type="InterPro" id="IPR050638">
    <property type="entry name" value="AA-Vitamin_Transporters"/>
</dbReference>
<proteinExistence type="inferred from homology"/>
<dbReference type="InterPro" id="IPR000620">
    <property type="entry name" value="EamA_dom"/>
</dbReference>
<feature type="transmembrane region" description="Helical" evidence="6">
    <location>
        <begin position="38"/>
        <end position="59"/>
    </location>
</feature>
<feature type="transmembrane region" description="Helical" evidence="6">
    <location>
        <begin position="127"/>
        <end position="147"/>
    </location>
</feature>
<gene>
    <name evidence="8" type="ORF">ROA7745_00869</name>
</gene>
<keyword evidence="4 6" id="KW-1133">Transmembrane helix</keyword>
<dbReference type="Pfam" id="PF00892">
    <property type="entry name" value="EamA"/>
    <property type="match status" value="1"/>
</dbReference>
<dbReference type="PANTHER" id="PTHR32322:SF2">
    <property type="entry name" value="EAMA DOMAIN-CONTAINING PROTEIN"/>
    <property type="match status" value="1"/>
</dbReference>
<dbReference type="GO" id="GO:0016020">
    <property type="term" value="C:membrane"/>
    <property type="evidence" value="ECO:0007669"/>
    <property type="project" value="UniProtKB-SubCell"/>
</dbReference>
<dbReference type="EMBL" id="FWXB01000002">
    <property type="protein sequence ID" value="SMC11060.1"/>
    <property type="molecule type" value="Genomic_DNA"/>
</dbReference>
<evidence type="ECO:0000259" key="7">
    <source>
        <dbReference type="Pfam" id="PF00892"/>
    </source>
</evidence>
<sequence length="330" mass="33891">MTEAGSNRQAILLLLYTGGLFGLNFPLGKLAAGAGVSPLIWALVVSLGAAGLLLPGLVLQGRLRLPRGQMLRYTVISGLLSFALVNALVFFLIPRVGAGYAGLVFALSPVATLALTMLAGLKIPGRLGLYGIAFGMVGAALVALGRGGVEGTVIWSVLAFAVPVTLAIGNVYRTLDWPEGAHPAALAFWSHLWAILAYVALQLGLSGELPLAQLREVPLATITQAVAAGLMFPAYFRLQKAGGPVLLSQIGYVAAAVGLGTGTLLLGEVYGPATWAGAAIIALGIVLTVRAQLMPSVCPACSGTAALMRPTHPPWRIRAAIRATGGRCGA</sequence>
<dbReference type="InterPro" id="IPR037185">
    <property type="entry name" value="EmrE-like"/>
</dbReference>
<feature type="transmembrane region" description="Helical" evidence="6">
    <location>
        <begin position="272"/>
        <end position="289"/>
    </location>
</feature>
<comment type="similarity">
    <text evidence="2">Belongs to the EamA transporter family.</text>
</comment>
<feature type="transmembrane region" description="Helical" evidence="6">
    <location>
        <begin position="184"/>
        <end position="205"/>
    </location>
</feature>
<evidence type="ECO:0000256" key="6">
    <source>
        <dbReference type="SAM" id="Phobius"/>
    </source>
</evidence>
<protein>
    <submittedName>
        <fullName evidence="8">EamA-like transporter family protein</fullName>
    </submittedName>
</protein>
<feature type="transmembrane region" description="Helical" evidence="6">
    <location>
        <begin position="71"/>
        <end position="93"/>
    </location>
</feature>
<feature type="transmembrane region" description="Helical" evidence="6">
    <location>
        <begin position="99"/>
        <end position="120"/>
    </location>
</feature>
<keyword evidence="3 6" id="KW-0812">Transmembrane</keyword>
<dbReference type="PANTHER" id="PTHR32322">
    <property type="entry name" value="INNER MEMBRANE TRANSPORTER"/>
    <property type="match status" value="1"/>
</dbReference>
<feature type="transmembrane region" description="Helical" evidence="6">
    <location>
        <begin position="153"/>
        <end position="172"/>
    </location>
</feature>
<evidence type="ECO:0000313" key="9">
    <source>
        <dbReference type="Proteomes" id="UP000193224"/>
    </source>
</evidence>
<dbReference type="Proteomes" id="UP000193224">
    <property type="component" value="Unassembled WGS sequence"/>
</dbReference>
<organism evidence="8 9">
    <name type="scientific">Roseovarius aestuarii</name>
    <dbReference type="NCBI Taxonomy" id="475083"/>
    <lineage>
        <taxon>Bacteria</taxon>
        <taxon>Pseudomonadati</taxon>
        <taxon>Pseudomonadota</taxon>
        <taxon>Alphaproteobacteria</taxon>
        <taxon>Rhodobacterales</taxon>
        <taxon>Roseobacteraceae</taxon>
        <taxon>Roseovarius</taxon>
    </lineage>
</organism>
<reference evidence="8 9" key="1">
    <citation type="submission" date="2017-03" db="EMBL/GenBank/DDBJ databases">
        <authorList>
            <person name="Afonso C.L."/>
            <person name="Miller P.J."/>
            <person name="Scott M.A."/>
            <person name="Spackman E."/>
            <person name="Goraichik I."/>
            <person name="Dimitrov K.M."/>
            <person name="Suarez D.L."/>
            <person name="Swayne D.E."/>
        </authorList>
    </citation>
    <scope>NUCLEOTIDE SEQUENCE [LARGE SCALE GENOMIC DNA]</scope>
    <source>
        <strain evidence="8 9">CECT 7745</strain>
    </source>
</reference>
<feature type="domain" description="EamA" evidence="7">
    <location>
        <begin position="10"/>
        <end position="143"/>
    </location>
</feature>
<dbReference type="OrthoDB" id="8688375at2"/>
<evidence type="ECO:0000256" key="3">
    <source>
        <dbReference type="ARBA" id="ARBA00022692"/>
    </source>
</evidence>
<evidence type="ECO:0000313" key="8">
    <source>
        <dbReference type="EMBL" id="SMC11060.1"/>
    </source>
</evidence>
<dbReference type="SUPFAM" id="SSF103481">
    <property type="entry name" value="Multidrug resistance efflux transporter EmrE"/>
    <property type="match status" value="2"/>
</dbReference>
<evidence type="ECO:0000256" key="2">
    <source>
        <dbReference type="ARBA" id="ARBA00007362"/>
    </source>
</evidence>